<keyword evidence="2 4" id="KW-0807">Transducer</keyword>
<comment type="similarity">
    <text evidence="3">Belongs to the methyl-accepting chemotaxis (MCP) protein family.</text>
</comment>
<dbReference type="RefSeq" id="WP_136549485.1">
    <property type="nucleotide sequence ID" value="NZ_CP031093.1"/>
</dbReference>
<dbReference type="GO" id="GO:0006935">
    <property type="term" value="P:chemotaxis"/>
    <property type="evidence" value="ECO:0007669"/>
    <property type="project" value="UniProtKB-ARBA"/>
</dbReference>
<keyword evidence="6" id="KW-0472">Membrane</keyword>
<dbReference type="Pfam" id="PF00672">
    <property type="entry name" value="HAMP"/>
    <property type="match status" value="1"/>
</dbReference>
<name>A0A4V1D8Y2_9ALTE</name>
<evidence type="ECO:0000256" key="4">
    <source>
        <dbReference type="PROSITE-ProRule" id="PRU00284"/>
    </source>
</evidence>
<proteinExistence type="inferred from homology"/>
<organism evidence="10 11">
    <name type="scientific">Hydrocarboniclastica marina</name>
    <dbReference type="NCBI Taxonomy" id="2259620"/>
    <lineage>
        <taxon>Bacteria</taxon>
        <taxon>Pseudomonadati</taxon>
        <taxon>Pseudomonadota</taxon>
        <taxon>Gammaproteobacteria</taxon>
        <taxon>Alteromonadales</taxon>
        <taxon>Alteromonadaceae</taxon>
        <taxon>Hydrocarboniclastica</taxon>
    </lineage>
</organism>
<evidence type="ECO:0000256" key="6">
    <source>
        <dbReference type="SAM" id="Phobius"/>
    </source>
</evidence>
<dbReference type="PANTHER" id="PTHR32089:SF120">
    <property type="entry name" value="METHYL-ACCEPTING CHEMOTAXIS PROTEIN TLPQ"/>
    <property type="match status" value="1"/>
</dbReference>
<feature type="domain" description="HAMP" evidence="8">
    <location>
        <begin position="315"/>
        <end position="367"/>
    </location>
</feature>
<dbReference type="FunFam" id="1.10.287.950:FF:000001">
    <property type="entry name" value="Methyl-accepting chemotaxis sensory transducer"/>
    <property type="match status" value="1"/>
</dbReference>
<dbReference type="InterPro" id="IPR032255">
    <property type="entry name" value="HBM"/>
</dbReference>
<gene>
    <name evidence="10" type="ORF">soil367_13035</name>
</gene>
<dbReference type="PROSITE" id="PS50885">
    <property type="entry name" value="HAMP"/>
    <property type="match status" value="1"/>
</dbReference>
<dbReference type="EMBL" id="CP031093">
    <property type="protein sequence ID" value="QCF26780.1"/>
    <property type="molecule type" value="Genomic_DNA"/>
</dbReference>
<dbReference type="SMART" id="SM01358">
    <property type="entry name" value="HBM"/>
    <property type="match status" value="1"/>
</dbReference>
<dbReference type="GO" id="GO:0007165">
    <property type="term" value="P:signal transduction"/>
    <property type="evidence" value="ECO:0007669"/>
    <property type="project" value="UniProtKB-KW"/>
</dbReference>
<dbReference type="AlphaFoldDB" id="A0A4V1D8Y2"/>
<keyword evidence="6" id="KW-1133">Transmembrane helix</keyword>
<dbReference type="PROSITE" id="PS51753">
    <property type="entry name" value="HBM"/>
    <property type="match status" value="1"/>
</dbReference>
<evidence type="ECO:0000256" key="3">
    <source>
        <dbReference type="ARBA" id="ARBA00029447"/>
    </source>
</evidence>
<evidence type="ECO:0000313" key="11">
    <source>
        <dbReference type="Proteomes" id="UP000298049"/>
    </source>
</evidence>
<sequence length="645" mass="69851">MKIRTRLIGGFGATLVLAVVVGLIGLNGMDGVNERVSKEAETQDLLQAVYEIRQAEKNYVIRRDEAAVNEARALIEKTLDQAAELKASFTDAANRETMTSLAAALSRYQSSFDEFIGETELQKSLELKMRDAAQEVEELATALRASQKVDVDDMLLRNDATSSMISDELEEAEGANRLIRLFLAARTEEKNYMLYDSKPDYDRAVTLIDDASTVARQTESNLDRAEAQAIAQKILERLANYKGDLAAYYAASETQQNQIQDMTEAARATEEQARSALARQAQERNQVISTATMTILASLIAAIALGVLTAAWITRAITGPMKRISTEVARLAKGDLTASFDSSGSDEISVVSRGLDDMVQSLRQLVFDITSASTQLSSAAEEVNAVSRQSSEGVQHQQSEIAQVATSMNEMSSTVQEVSRHAQETDVATRDANQQSINGDSQVRKVIVAIDRLAGDVNRVDEVVRQLNTESENIGNVLDVIQSVAEQTNLLALNAAIEAARAGEHGRGFAVVADEVRTLASRTHDSTKEIHAMIEKLQQGAAQTAEAIAQSQAAVRETVQEAETAGIAIDQMKTAIRRISDMTTQIASAAEQQGMVAEEISSNLSAIDAVSQESARGSEQTTQASQELATLADQLQTLIGRFKLA</sequence>
<evidence type="ECO:0000259" key="9">
    <source>
        <dbReference type="PROSITE" id="PS51753"/>
    </source>
</evidence>
<dbReference type="KEGG" id="hmi:soil367_13035"/>
<protein>
    <submittedName>
        <fullName evidence="10">Methyl-accepting chemotaxis protein</fullName>
    </submittedName>
</protein>
<reference evidence="10 11" key="1">
    <citation type="submission" date="2018-07" db="EMBL/GenBank/DDBJ databases">
        <title>Marsedoiliclastica nanhaica gen. nov. sp. nov., a novel marine hydrocarbonoclastic bacterium isolated from an in-situ enriched hydrocarbon-degrading consortium in deep-sea sediment.</title>
        <authorList>
            <person name="Dong C."/>
            <person name="Ma T."/>
            <person name="Liu R."/>
            <person name="Shao Z."/>
        </authorList>
    </citation>
    <scope>NUCLEOTIDE SEQUENCE [LARGE SCALE GENOMIC DNA]</scope>
    <source>
        <strain evidence="11">soil36-7</strain>
    </source>
</reference>
<feature type="domain" description="HBM" evidence="9">
    <location>
        <begin position="34"/>
        <end position="288"/>
    </location>
</feature>
<dbReference type="GO" id="GO:0016020">
    <property type="term" value="C:membrane"/>
    <property type="evidence" value="ECO:0007669"/>
    <property type="project" value="UniProtKB-SubCell"/>
</dbReference>
<feature type="transmembrane region" description="Helical" evidence="6">
    <location>
        <begin position="293"/>
        <end position="313"/>
    </location>
</feature>
<accession>A0A4V1D8Y2</accession>
<keyword evidence="5" id="KW-0175">Coiled coil</keyword>
<evidence type="ECO:0000259" key="8">
    <source>
        <dbReference type="PROSITE" id="PS50885"/>
    </source>
</evidence>
<dbReference type="PROSITE" id="PS50111">
    <property type="entry name" value="CHEMOTAXIS_TRANSDUC_2"/>
    <property type="match status" value="1"/>
</dbReference>
<dbReference type="Proteomes" id="UP000298049">
    <property type="component" value="Chromosome"/>
</dbReference>
<keyword evidence="6" id="KW-0812">Transmembrane</keyword>
<dbReference type="Pfam" id="PF16591">
    <property type="entry name" value="HBM"/>
    <property type="match status" value="1"/>
</dbReference>
<feature type="domain" description="Methyl-accepting transducer" evidence="7">
    <location>
        <begin position="372"/>
        <end position="608"/>
    </location>
</feature>
<dbReference type="InterPro" id="IPR004089">
    <property type="entry name" value="MCPsignal_dom"/>
</dbReference>
<dbReference type="OrthoDB" id="8724845at2"/>
<dbReference type="PANTHER" id="PTHR32089">
    <property type="entry name" value="METHYL-ACCEPTING CHEMOTAXIS PROTEIN MCPB"/>
    <property type="match status" value="1"/>
</dbReference>
<evidence type="ECO:0000256" key="1">
    <source>
        <dbReference type="ARBA" id="ARBA00004370"/>
    </source>
</evidence>
<evidence type="ECO:0000256" key="2">
    <source>
        <dbReference type="ARBA" id="ARBA00023224"/>
    </source>
</evidence>
<dbReference type="SUPFAM" id="SSF58104">
    <property type="entry name" value="Methyl-accepting chemotaxis protein (MCP) signaling domain"/>
    <property type="match status" value="1"/>
</dbReference>
<dbReference type="Gene3D" id="1.10.287.950">
    <property type="entry name" value="Methyl-accepting chemotaxis protein"/>
    <property type="match status" value="1"/>
</dbReference>
<dbReference type="SMART" id="SM00283">
    <property type="entry name" value="MA"/>
    <property type="match status" value="1"/>
</dbReference>
<evidence type="ECO:0000313" key="10">
    <source>
        <dbReference type="EMBL" id="QCF26780.1"/>
    </source>
</evidence>
<feature type="coiled-coil region" evidence="5">
    <location>
        <begin position="252"/>
        <end position="279"/>
    </location>
</feature>
<dbReference type="InterPro" id="IPR003660">
    <property type="entry name" value="HAMP_dom"/>
</dbReference>
<comment type="subcellular location">
    <subcellularLocation>
        <location evidence="1">Membrane</location>
    </subcellularLocation>
</comment>
<dbReference type="Gene3D" id="1.20.1440.210">
    <property type="match status" value="1"/>
</dbReference>
<dbReference type="SMART" id="SM00304">
    <property type="entry name" value="HAMP"/>
    <property type="match status" value="2"/>
</dbReference>
<evidence type="ECO:0000256" key="5">
    <source>
        <dbReference type="SAM" id="Coils"/>
    </source>
</evidence>
<keyword evidence="11" id="KW-1185">Reference proteome</keyword>
<dbReference type="CDD" id="cd06225">
    <property type="entry name" value="HAMP"/>
    <property type="match status" value="1"/>
</dbReference>
<evidence type="ECO:0000259" key="7">
    <source>
        <dbReference type="PROSITE" id="PS50111"/>
    </source>
</evidence>
<dbReference type="Pfam" id="PF00015">
    <property type="entry name" value="MCPsignal"/>
    <property type="match status" value="1"/>
</dbReference>